<keyword evidence="2" id="KW-0732">Signal</keyword>
<protein>
    <submittedName>
        <fullName evidence="3">Uncharacterized protein</fullName>
    </submittedName>
</protein>
<evidence type="ECO:0000256" key="1">
    <source>
        <dbReference type="SAM" id="MobiDB-lite"/>
    </source>
</evidence>
<dbReference type="AlphaFoldDB" id="A0A834MYS1"/>
<evidence type="ECO:0000313" key="3">
    <source>
        <dbReference type="EMBL" id="KAF7388714.1"/>
    </source>
</evidence>
<feature type="signal peptide" evidence="2">
    <location>
        <begin position="1"/>
        <end position="24"/>
    </location>
</feature>
<dbReference type="EMBL" id="JACSDZ010000013">
    <property type="protein sequence ID" value="KAF7388714.1"/>
    <property type="molecule type" value="Genomic_DNA"/>
</dbReference>
<accession>A0A834MYS1</accession>
<proteinExistence type="predicted"/>
<evidence type="ECO:0000313" key="4">
    <source>
        <dbReference type="Proteomes" id="UP000617340"/>
    </source>
</evidence>
<feature type="chain" id="PRO_5032709493" evidence="2">
    <location>
        <begin position="25"/>
        <end position="253"/>
    </location>
</feature>
<keyword evidence="4" id="KW-1185">Reference proteome</keyword>
<gene>
    <name evidence="3" type="ORF">HZH68_012656</name>
</gene>
<name>A0A834MYS1_VESGE</name>
<evidence type="ECO:0000256" key="2">
    <source>
        <dbReference type="SAM" id="SignalP"/>
    </source>
</evidence>
<comment type="caution">
    <text evidence="3">The sequence shown here is derived from an EMBL/GenBank/DDBJ whole genome shotgun (WGS) entry which is preliminary data.</text>
</comment>
<reference evidence="3" key="1">
    <citation type="journal article" date="2020" name="G3 (Bethesda)">
        <title>High-Quality Assemblies for Three Invasive Social Wasps from the &lt;i&gt;Vespula&lt;/i&gt; Genus.</title>
        <authorList>
            <person name="Harrop T.W.R."/>
            <person name="Guhlin J."/>
            <person name="McLaughlin G.M."/>
            <person name="Permina E."/>
            <person name="Stockwell P."/>
            <person name="Gilligan J."/>
            <person name="Le Lec M.F."/>
            <person name="Gruber M.A.M."/>
            <person name="Quinn O."/>
            <person name="Lovegrove M."/>
            <person name="Duncan E.J."/>
            <person name="Remnant E.J."/>
            <person name="Van Eeckhoven J."/>
            <person name="Graham B."/>
            <person name="Knapp R.A."/>
            <person name="Langford K.W."/>
            <person name="Kronenberg Z."/>
            <person name="Press M.O."/>
            <person name="Eacker S.M."/>
            <person name="Wilson-Rankin E.E."/>
            <person name="Purcell J."/>
            <person name="Lester P.J."/>
            <person name="Dearden P.K."/>
        </authorList>
    </citation>
    <scope>NUCLEOTIDE SEQUENCE</scope>
    <source>
        <strain evidence="3">Linc-1</strain>
    </source>
</reference>
<organism evidence="3 4">
    <name type="scientific">Vespula germanica</name>
    <name type="common">German yellow jacket</name>
    <name type="synonym">Paravespula germanica</name>
    <dbReference type="NCBI Taxonomy" id="30212"/>
    <lineage>
        <taxon>Eukaryota</taxon>
        <taxon>Metazoa</taxon>
        <taxon>Ecdysozoa</taxon>
        <taxon>Arthropoda</taxon>
        <taxon>Hexapoda</taxon>
        <taxon>Insecta</taxon>
        <taxon>Pterygota</taxon>
        <taxon>Neoptera</taxon>
        <taxon>Endopterygota</taxon>
        <taxon>Hymenoptera</taxon>
        <taxon>Apocrita</taxon>
        <taxon>Aculeata</taxon>
        <taxon>Vespoidea</taxon>
        <taxon>Vespidae</taxon>
        <taxon>Vespinae</taxon>
        <taxon>Vespula</taxon>
    </lineage>
</organism>
<dbReference type="Proteomes" id="UP000617340">
    <property type="component" value="Unassembled WGS sequence"/>
</dbReference>
<feature type="region of interest" description="Disordered" evidence="1">
    <location>
        <begin position="68"/>
        <end position="103"/>
    </location>
</feature>
<sequence length="253" mass="29540">MLKIFGSILILCVATTLTYPTVLTKPNEDVMLIRLNRAADFHSTYGHGHVHHHDSRPHGGYHHGHYHDQYHGHHHGHESGHYSGYRNGYAKNDSAKPKRIERSFDDEITDKMEQFDRKNEDESTTNVFWLRSPFIYHVETIYLMFNFSVLQYSGDINNLDLELIYVSNNNELNDESIKIAFWQYVVPILDDQGNAEQKVSIVKTQTTQEPKEALPENDEEILIQNEDRYIPQDQRHNQKEHVHEANENVGTNF</sequence>
<feature type="compositionally biased region" description="Basic and acidic residues" evidence="1">
    <location>
        <begin position="93"/>
        <end position="103"/>
    </location>
</feature>